<protein>
    <recommendedName>
        <fullName evidence="2">Metallo-beta-lactamase domain-containing protein</fullName>
    </recommendedName>
</protein>
<evidence type="ECO:0000313" key="4">
    <source>
        <dbReference type="EMBL" id="CRK18788.1"/>
    </source>
</evidence>
<accession>A0A0G4L9Q2</accession>
<dbReference type="EMBL" id="CVQI01008891">
    <property type="protein sequence ID" value="CRK18420.1"/>
    <property type="molecule type" value="Genomic_DNA"/>
</dbReference>
<evidence type="ECO:0000313" key="5">
    <source>
        <dbReference type="Proteomes" id="UP000044602"/>
    </source>
</evidence>
<dbReference type="SUPFAM" id="SSF56281">
    <property type="entry name" value="Metallo-hydrolase/oxidoreductase"/>
    <property type="match status" value="1"/>
</dbReference>
<gene>
    <name evidence="4" type="ORF">BN1708_003149</name>
    <name evidence="3" type="ORF">BN1723_011581</name>
</gene>
<dbReference type="Proteomes" id="UP000044602">
    <property type="component" value="Unassembled WGS sequence"/>
</dbReference>
<dbReference type="InterPro" id="IPR036866">
    <property type="entry name" value="RibonucZ/Hydroxyglut_hydro"/>
</dbReference>
<name>A0A0G4L9Q2_VERLO</name>
<dbReference type="InterPro" id="IPR001279">
    <property type="entry name" value="Metallo-B-lactamas"/>
</dbReference>
<proteinExistence type="predicted"/>
<dbReference type="EMBL" id="CVQH01010001">
    <property type="protein sequence ID" value="CRK18788.1"/>
    <property type="molecule type" value="Genomic_DNA"/>
</dbReference>
<organism evidence="3 6">
    <name type="scientific">Verticillium longisporum</name>
    <name type="common">Verticillium dahliae var. longisporum</name>
    <dbReference type="NCBI Taxonomy" id="100787"/>
    <lineage>
        <taxon>Eukaryota</taxon>
        <taxon>Fungi</taxon>
        <taxon>Dikarya</taxon>
        <taxon>Ascomycota</taxon>
        <taxon>Pezizomycotina</taxon>
        <taxon>Sordariomycetes</taxon>
        <taxon>Hypocreomycetidae</taxon>
        <taxon>Glomerellales</taxon>
        <taxon>Plectosphaerellaceae</taxon>
        <taxon>Verticillium</taxon>
    </lineage>
</organism>
<dbReference type="PANTHER" id="PTHR43546">
    <property type="entry name" value="UPF0173 METAL-DEPENDENT HYDROLASE MJ1163-RELATED"/>
    <property type="match status" value="1"/>
</dbReference>
<keyword evidence="1" id="KW-0378">Hydrolase</keyword>
<evidence type="ECO:0000313" key="6">
    <source>
        <dbReference type="Proteomes" id="UP000045706"/>
    </source>
</evidence>
<sequence length="272" mass="30108">MPACPGFNSSVSMTFIGTATAILDIDGVKFLTDPFFAPAKTSYQHPERGYQLFNHDEPALTLKDLPPIDAVLLSHEDHWDNLDELGRQLLDGRHVFTTMDGAKQLAPRPGVVGMRPWQESTIALGGTTFRITATPAVHVPGDECTGFILTTESFGKHPDGRPNALYFSGDTVYTDELPAMADRFHIAAAIMNIGDARFQFEPEPAPKTQITMGGKDAAQLFRAIKADWIVPMHFDGWDHFTQYQQELTNAFEEAGVHGHVIWLKLGEPVKIF</sequence>
<dbReference type="Proteomes" id="UP000045706">
    <property type="component" value="Unassembled WGS sequence"/>
</dbReference>
<dbReference type="PANTHER" id="PTHR43546:SF9">
    <property type="entry name" value="L-ASCORBATE-6-PHOSPHATE LACTONASE ULAG-RELATED"/>
    <property type="match status" value="1"/>
</dbReference>
<evidence type="ECO:0000259" key="2">
    <source>
        <dbReference type="Pfam" id="PF12706"/>
    </source>
</evidence>
<dbReference type="STRING" id="100787.A0A0G4L9Q2"/>
<feature type="non-terminal residue" evidence="3">
    <location>
        <position position="272"/>
    </location>
</feature>
<dbReference type="Pfam" id="PF12706">
    <property type="entry name" value="Lactamase_B_2"/>
    <property type="match status" value="1"/>
</dbReference>
<feature type="domain" description="Metallo-beta-lactamase" evidence="2">
    <location>
        <begin position="30"/>
        <end position="234"/>
    </location>
</feature>
<dbReference type="InterPro" id="IPR050114">
    <property type="entry name" value="UPF0173_UPF0282_UlaG_hydrolase"/>
</dbReference>
<evidence type="ECO:0000313" key="3">
    <source>
        <dbReference type="EMBL" id="CRK18420.1"/>
    </source>
</evidence>
<evidence type="ECO:0000256" key="1">
    <source>
        <dbReference type="ARBA" id="ARBA00022801"/>
    </source>
</evidence>
<dbReference type="GO" id="GO:0016787">
    <property type="term" value="F:hydrolase activity"/>
    <property type="evidence" value="ECO:0007669"/>
    <property type="project" value="UniProtKB-KW"/>
</dbReference>
<keyword evidence="5" id="KW-1185">Reference proteome</keyword>
<dbReference type="Gene3D" id="3.60.15.10">
    <property type="entry name" value="Ribonuclease Z/Hydroxyacylglutathione hydrolase-like"/>
    <property type="match status" value="1"/>
</dbReference>
<dbReference type="AlphaFoldDB" id="A0A0G4L9Q2"/>
<reference evidence="5 6" key="1">
    <citation type="submission" date="2015-05" db="EMBL/GenBank/DDBJ databases">
        <authorList>
            <person name="Fogelqvist Johan"/>
        </authorList>
    </citation>
    <scope>NUCLEOTIDE SEQUENCE [LARGE SCALE GENOMIC DNA]</scope>
    <source>
        <strain evidence="4">VL1</strain>
        <strain evidence="3">VL2</strain>
    </source>
</reference>